<feature type="transmembrane region" description="Helical" evidence="8">
    <location>
        <begin position="484"/>
        <end position="505"/>
    </location>
</feature>
<evidence type="ECO:0000256" key="7">
    <source>
        <dbReference type="RuleBase" id="RU369079"/>
    </source>
</evidence>
<feature type="transmembrane region" description="Helical" evidence="8">
    <location>
        <begin position="445"/>
        <end position="464"/>
    </location>
</feature>
<dbReference type="OrthoDB" id="7339120at2"/>
<keyword evidence="2" id="KW-1003">Cell membrane</keyword>
<protein>
    <submittedName>
        <fullName evidence="10">Tripartite transporter</fullName>
    </submittedName>
</protein>
<feature type="transmembrane region" description="Helical" evidence="8">
    <location>
        <begin position="103"/>
        <end position="132"/>
    </location>
</feature>
<dbReference type="Pfam" id="PF06808">
    <property type="entry name" value="DctM"/>
    <property type="match status" value="2"/>
</dbReference>
<keyword evidence="5 8" id="KW-1133">Transmembrane helix</keyword>
<keyword evidence="4 8" id="KW-0812">Transmembrane</keyword>
<feature type="transmembrane region" description="Helical" evidence="8">
    <location>
        <begin position="144"/>
        <end position="168"/>
    </location>
</feature>
<evidence type="ECO:0000259" key="9">
    <source>
        <dbReference type="Pfam" id="PF06808"/>
    </source>
</evidence>
<evidence type="ECO:0000256" key="4">
    <source>
        <dbReference type="ARBA" id="ARBA00022692"/>
    </source>
</evidence>
<proteinExistence type="predicted"/>
<feature type="transmembrane region" description="Helical" evidence="8">
    <location>
        <begin position="30"/>
        <end position="52"/>
    </location>
</feature>
<accession>A0A2T7USX4</accession>
<feature type="transmembrane region" description="Helical" evidence="8">
    <location>
        <begin position="300"/>
        <end position="318"/>
    </location>
</feature>
<dbReference type="Proteomes" id="UP000244810">
    <property type="component" value="Unassembled WGS sequence"/>
</dbReference>
<feature type="domain" description="TRAP C4-dicarboxylate transport system permease DctM subunit" evidence="9">
    <location>
        <begin position="12"/>
        <end position="288"/>
    </location>
</feature>
<feature type="domain" description="TRAP C4-dicarboxylate transport system permease DctM subunit" evidence="9">
    <location>
        <begin position="290"/>
        <end position="507"/>
    </location>
</feature>
<dbReference type="InterPro" id="IPR010656">
    <property type="entry name" value="DctM"/>
</dbReference>
<keyword evidence="6 8" id="KW-0472">Membrane</keyword>
<feature type="transmembrane region" description="Helical" evidence="8">
    <location>
        <begin position="196"/>
        <end position="217"/>
    </location>
</feature>
<dbReference type="RefSeq" id="WP_107751088.1">
    <property type="nucleotide sequence ID" value="NZ_QBKF01000003.1"/>
</dbReference>
<keyword evidence="7" id="KW-0813">Transport</keyword>
<evidence type="ECO:0000256" key="6">
    <source>
        <dbReference type="ARBA" id="ARBA00023136"/>
    </source>
</evidence>
<evidence type="ECO:0000313" key="10">
    <source>
        <dbReference type="EMBL" id="PVE47716.1"/>
    </source>
</evidence>
<feature type="transmembrane region" description="Helical" evidence="8">
    <location>
        <begin position="402"/>
        <end position="433"/>
    </location>
</feature>
<keyword evidence="3 7" id="KW-0997">Cell inner membrane</keyword>
<evidence type="ECO:0000256" key="8">
    <source>
        <dbReference type="SAM" id="Phobius"/>
    </source>
</evidence>
<feature type="transmembrane region" description="Helical" evidence="8">
    <location>
        <begin position="357"/>
        <end position="382"/>
    </location>
</feature>
<name>A0A2T7USX4_9RHOB</name>
<dbReference type="PANTHER" id="PTHR33362:SF7">
    <property type="entry name" value="SLL1103 PROTEIN"/>
    <property type="match status" value="1"/>
</dbReference>
<gene>
    <name evidence="10" type="ORF">DDE23_09755</name>
</gene>
<dbReference type="PANTHER" id="PTHR33362">
    <property type="entry name" value="SIALIC ACID TRAP TRANSPORTER PERMEASE PROTEIN SIAT-RELATED"/>
    <property type="match status" value="1"/>
</dbReference>
<dbReference type="GO" id="GO:0022857">
    <property type="term" value="F:transmembrane transporter activity"/>
    <property type="evidence" value="ECO:0007669"/>
    <property type="project" value="UniProtKB-UniRule"/>
</dbReference>
<evidence type="ECO:0000256" key="2">
    <source>
        <dbReference type="ARBA" id="ARBA00022475"/>
    </source>
</evidence>
<dbReference type="InterPro" id="IPR004681">
    <property type="entry name" value="TRAP_DctM"/>
</dbReference>
<evidence type="ECO:0000256" key="1">
    <source>
        <dbReference type="ARBA" id="ARBA00004429"/>
    </source>
</evidence>
<evidence type="ECO:0000256" key="3">
    <source>
        <dbReference type="ARBA" id="ARBA00022519"/>
    </source>
</evidence>
<reference evidence="10 11" key="1">
    <citation type="journal article" date="2011" name="Syst. Appl. Microbiol.">
        <title>Defluviimonas denitrificans gen. nov., sp. nov., and Pararhodobacter aggregans gen. nov., sp. nov., non-phototrophic Rhodobacteraceae from the biofilter of a marine aquaculture.</title>
        <authorList>
            <person name="Foesel B.U."/>
            <person name="Drake H.L."/>
            <person name="Schramm A."/>
        </authorList>
    </citation>
    <scope>NUCLEOTIDE SEQUENCE [LARGE SCALE GENOMIC DNA]</scope>
    <source>
        <strain evidence="10 11">D1-19</strain>
    </source>
</reference>
<sequence length="518" mass="54076">MSDALLALLGVLLLGGILSGAPVGFVLLGVPTLVALLGASLGVFDLGFLSAFPSRAFGILTNDVFLSVPLFVLMGGLMERSNIAKRMMLTAGALFGKREGGMAYAVVIVGALLAASTGVIGATIFMLGLIAMPAMLQAGYSKSLASGVICASGSLGQIIPPSILLILLTDQVSSAYQAGRRSAGEWAVQPVSVGDLFAGAFIPGLMLVGLYLLYILVTSLRRPESCPPVIPRDELGNQTRPDLAEVTYSLVMPLLLILIVLGSILGGIATATESAALGAAGALVMTAMDRDGVPRWRRALMVAVLPAALALVLVKAMGGAQASPLAAGIGTVALVMLCLGTLAALVQEFRRGGLWDVTLSTASMVSMLTLIVLGATMLSLVFRGLHGEAMVEDFLHGLPGGSMTAVLVVMAIIFALGFVIEYVEIIFIVVPIAGPPLMAAGVDPVWFAILISLNLQISFLTPPFGYALFYFRRVAPPTVQTIDIYRGIVPFILLQMVALAIVYLVPDLATWLPRALYH</sequence>
<dbReference type="AlphaFoldDB" id="A0A2T7USX4"/>
<comment type="subcellular location">
    <subcellularLocation>
        <location evidence="1 7">Cell inner membrane</location>
        <topology evidence="1 7">Multi-pass membrane protein</topology>
    </subcellularLocation>
</comment>
<dbReference type="GO" id="GO:0005886">
    <property type="term" value="C:plasma membrane"/>
    <property type="evidence" value="ECO:0007669"/>
    <property type="project" value="UniProtKB-SubCell"/>
</dbReference>
<comment type="function">
    <text evidence="7">Part of the tripartite ATP-independent periplasmic (TRAP) transport system.</text>
</comment>
<evidence type="ECO:0000313" key="11">
    <source>
        <dbReference type="Proteomes" id="UP000244810"/>
    </source>
</evidence>
<dbReference type="EMBL" id="QDDR01000004">
    <property type="protein sequence ID" value="PVE47716.1"/>
    <property type="molecule type" value="Genomic_DNA"/>
</dbReference>
<evidence type="ECO:0000256" key="5">
    <source>
        <dbReference type="ARBA" id="ARBA00022989"/>
    </source>
</evidence>
<feature type="transmembrane region" description="Helical" evidence="8">
    <location>
        <begin position="324"/>
        <end position="345"/>
    </location>
</feature>
<feature type="transmembrane region" description="Helical" evidence="8">
    <location>
        <begin position="64"/>
        <end position="83"/>
    </location>
</feature>
<keyword evidence="11" id="KW-1185">Reference proteome</keyword>
<organism evidence="10 11">
    <name type="scientific">Pararhodobacter aggregans</name>
    <dbReference type="NCBI Taxonomy" id="404875"/>
    <lineage>
        <taxon>Bacteria</taxon>
        <taxon>Pseudomonadati</taxon>
        <taxon>Pseudomonadota</taxon>
        <taxon>Alphaproteobacteria</taxon>
        <taxon>Rhodobacterales</taxon>
        <taxon>Paracoccaceae</taxon>
        <taxon>Pararhodobacter</taxon>
    </lineage>
</organism>
<comment type="caution">
    <text evidence="10">The sequence shown here is derived from an EMBL/GenBank/DDBJ whole genome shotgun (WGS) entry which is preliminary data.</text>
</comment>